<accession>A0A7K1LIV8</accession>
<dbReference type="NCBIfam" id="TIGR00082">
    <property type="entry name" value="rbfA"/>
    <property type="match status" value="1"/>
</dbReference>
<dbReference type="PANTHER" id="PTHR33515">
    <property type="entry name" value="RIBOSOME-BINDING FACTOR A, CHLOROPLASTIC-RELATED"/>
    <property type="match status" value="1"/>
</dbReference>
<dbReference type="InterPro" id="IPR023799">
    <property type="entry name" value="RbfA_dom_sf"/>
</dbReference>
<comment type="caution">
    <text evidence="5">The sequence shown here is derived from an EMBL/GenBank/DDBJ whole genome shotgun (WGS) entry which is preliminary data.</text>
</comment>
<evidence type="ECO:0000256" key="2">
    <source>
        <dbReference type="ARBA" id="ARBA00022517"/>
    </source>
</evidence>
<dbReference type="GO" id="GO:0005829">
    <property type="term" value="C:cytosol"/>
    <property type="evidence" value="ECO:0007669"/>
    <property type="project" value="TreeGrafter"/>
</dbReference>
<keyword evidence="1 3" id="KW-0963">Cytoplasm</keyword>
<sequence length="201" mass="21859">MADAARAARLADRIKVIVAQALERRVKDPRLGFVTVTDARVTNDLQHATVYYTVYGTEEEQAGTRAALESAKGILRSEVGKNITARLTPTLTFVPDEVPVNANHLEDILRQARARDAELAEAAEDKTFAGDADPYRRDDDDDATPAATEQQESTPHTDAARADVAGMRDGYDPVDEDFGKGAHCDPDSGTTQMREAQEGTE</sequence>
<dbReference type="HAMAP" id="MF_00003">
    <property type="entry name" value="RbfA"/>
    <property type="match status" value="1"/>
</dbReference>
<dbReference type="PANTHER" id="PTHR33515:SF1">
    <property type="entry name" value="RIBOSOME-BINDING FACTOR A, CHLOROPLASTIC-RELATED"/>
    <property type="match status" value="1"/>
</dbReference>
<evidence type="ECO:0000313" key="6">
    <source>
        <dbReference type="Proteomes" id="UP000462152"/>
    </source>
</evidence>
<proteinExistence type="inferred from homology"/>
<keyword evidence="6" id="KW-1185">Reference proteome</keyword>
<dbReference type="Pfam" id="PF02033">
    <property type="entry name" value="RBFA"/>
    <property type="match status" value="1"/>
</dbReference>
<organism evidence="5 6">
    <name type="scientific">Rothia koreensis</name>
    <dbReference type="NCBI Taxonomy" id="592378"/>
    <lineage>
        <taxon>Bacteria</taxon>
        <taxon>Bacillati</taxon>
        <taxon>Actinomycetota</taxon>
        <taxon>Actinomycetes</taxon>
        <taxon>Micrococcales</taxon>
        <taxon>Micrococcaceae</taxon>
        <taxon>Rothia</taxon>
    </lineage>
</organism>
<protein>
    <recommendedName>
        <fullName evidence="3">Ribosome-binding factor A</fullName>
    </recommendedName>
</protein>
<comment type="subcellular location">
    <subcellularLocation>
        <location evidence="3">Cytoplasm</location>
    </subcellularLocation>
</comment>
<dbReference type="InterPro" id="IPR015946">
    <property type="entry name" value="KH_dom-like_a/b"/>
</dbReference>
<evidence type="ECO:0000256" key="1">
    <source>
        <dbReference type="ARBA" id="ARBA00022490"/>
    </source>
</evidence>
<evidence type="ECO:0000256" key="3">
    <source>
        <dbReference type="HAMAP-Rule" id="MF_00003"/>
    </source>
</evidence>
<evidence type="ECO:0000256" key="4">
    <source>
        <dbReference type="SAM" id="MobiDB-lite"/>
    </source>
</evidence>
<reference evidence="5 6" key="1">
    <citation type="submission" date="2019-12" db="EMBL/GenBank/DDBJ databases">
        <authorList>
            <person name="Li J."/>
            <person name="Shi Y."/>
            <person name="Xu G."/>
            <person name="Xiao D."/>
            <person name="Ran X."/>
        </authorList>
    </citation>
    <scope>NUCLEOTIDE SEQUENCE [LARGE SCALE GENOMIC DNA]</scope>
    <source>
        <strain evidence="5 6">JCM 15915</strain>
    </source>
</reference>
<comment type="subunit">
    <text evidence="3">Monomer. Binds 30S ribosomal subunits, but not 50S ribosomal subunits or 70S ribosomes.</text>
</comment>
<dbReference type="GO" id="GO:0030490">
    <property type="term" value="P:maturation of SSU-rRNA"/>
    <property type="evidence" value="ECO:0007669"/>
    <property type="project" value="UniProtKB-UniRule"/>
</dbReference>
<feature type="region of interest" description="Disordered" evidence="4">
    <location>
        <begin position="120"/>
        <end position="201"/>
    </location>
</feature>
<dbReference type="SUPFAM" id="SSF89919">
    <property type="entry name" value="Ribosome-binding factor A, RbfA"/>
    <property type="match status" value="1"/>
</dbReference>
<dbReference type="OrthoDB" id="307788at2"/>
<comment type="similarity">
    <text evidence="3">Belongs to the RbfA family.</text>
</comment>
<dbReference type="InterPro" id="IPR000238">
    <property type="entry name" value="RbfA"/>
</dbReference>
<gene>
    <name evidence="3 5" type="primary">rbfA</name>
    <name evidence="5" type="ORF">GMA10_07435</name>
</gene>
<feature type="compositionally biased region" description="Basic and acidic residues" evidence="4">
    <location>
        <begin position="120"/>
        <end position="138"/>
    </location>
</feature>
<dbReference type="EMBL" id="WOGT01000003">
    <property type="protein sequence ID" value="MUN55040.1"/>
    <property type="molecule type" value="Genomic_DNA"/>
</dbReference>
<dbReference type="Gene3D" id="3.30.300.20">
    <property type="match status" value="1"/>
</dbReference>
<dbReference type="Proteomes" id="UP000462152">
    <property type="component" value="Unassembled WGS sequence"/>
</dbReference>
<comment type="function">
    <text evidence="3">One of several proteins that assist in the late maturation steps of the functional core of the 30S ribosomal subunit. Associates with free 30S ribosomal subunits (but not with 30S subunits that are part of 70S ribosomes or polysomes). Required for efficient processing of 16S rRNA. May interact with the 5'-terminal helix region of 16S rRNA.</text>
</comment>
<feature type="compositionally biased region" description="Basic and acidic residues" evidence="4">
    <location>
        <begin position="177"/>
        <end position="186"/>
    </location>
</feature>
<evidence type="ECO:0000313" key="5">
    <source>
        <dbReference type="EMBL" id="MUN55040.1"/>
    </source>
</evidence>
<name>A0A7K1LIV8_9MICC</name>
<dbReference type="AlphaFoldDB" id="A0A7K1LIV8"/>
<keyword evidence="2 3" id="KW-0690">Ribosome biogenesis</keyword>
<dbReference type="GO" id="GO:0043024">
    <property type="term" value="F:ribosomal small subunit binding"/>
    <property type="evidence" value="ECO:0007669"/>
    <property type="project" value="TreeGrafter"/>
</dbReference>